<feature type="region of interest" description="Disordered" evidence="3">
    <location>
        <begin position="425"/>
        <end position="449"/>
    </location>
</feature>
<dbReference type="InterPro" id="IPR051730">
    <property type="entry name" value="NASP-like"/>
</dbReference>
<dbReference type="OrthoDB" id="5587616at2759"/>
<feature type="compositionally biased region" description="Basic and acidic residues" evidence="3">
    <location>
        <begin position="430"/>
        <end position="449"/>
    </location>
</feature>
<dbReference type="GO" id="GO:0034080">
    <property type="term" value="P:CENP-A containing chromatin assembly"/>
    <property type="evidence" value="ECO:0007669"/>
    <property type="project" value="TreeGrafter"/>
</dbReference>
<dbReference type="AlphaFoldDB" id="A0A1V8TJF0"/>
<feature type="compositionally biased region" description="Acidic residues" evidence="3">
    <location>
        <begin position="149"/>
        <end position="177"/>
    </location>
</feature>
<feature type="region of interest" description="Disordered" evidence="3">
    <location>
        <begin position="283"/>
        <end position="304"/>
    </location>
</feature>
<dbReference type="GO" id="GO:0042393">
    <property type="term" value="F:histone binding"/>
    <property type="evidence" value="ECO:0007669"/>
    <property type="project" value="TreeGrafter"/>
</dbReference>
<evidence type="ECO:0000313" key="5">
    <source>
        <dbReference type="EMBL" id="OQO11496.1"/>
    </source>
</evidence>
<evidence type="ECO:0000256" key="1">
    <source>
        <dbReference type="ARBA" id="ARBA00022737"/>
    </source>
</evidence>
<name>A0A1V8TJF0_9PEZI</name>
<feature type="region of interest" description="Disordered" evidence="3">
    <location>
        <begin position="92"/>
        <end position="178"/>
    </location>
</feature>
<evidence type="ECO:0000313" key="6">
    <source>
        <dbReference type="Proteomes" id="UP000192596"/>
    </source>
</evidence>
<reference evidence="6" key="1">
    <citation type="submission" date="2017-03" db="EMBL/GenBank/DDBJ databases">
        <title>Genomes of endolithic fungi from Antarctica.</title>
        <authorList>
            <person name="Coleine C."/>
            <person name="Masonjones S."/>
            <person name="Stajich J.E."/>
        </authorList>
    </citation>
    <scope>NUCLEOTIDE SEQUENCE [LARGE SCALE GENOMIC DNA]</scope>
    <source>
        <strain evidence="6">CCFEE 5527</strain>
    </source>
</reference>
<feature type="domain" description="Tetratricopeptide SHNi-TPR" evidence="4">
    <location>
        <begin position="222"/>
        <end position="259"/>
    </location>
</feature>
<dbReference type="EMBL" id="NAJO01000006">
    <property type="protein sequence ID" value="OQO11496.1"/>
    <property type="molecule type" value="Genomic_DNA"/>
</dbReference>
<organism evidence="5 6">
    <name type="scientific">Cryoendolithus antarcticus</name>
    <dbReference type="NCBI Taxonomy" id="1507870"/>
    <lineage>
        <taxon>Eukaryota</taxon>
        <taxon>Fungi</taxon>
        <taxon>Dikarya</taxon>
        <taxon>Ascomycota</taxon>
        <taxon>Pezizomycotina</taxon>
        <taxon>Dothideomycetes</taxon>
        <taxon>Dothideomycetidae</taxon>
        <taxon>Cladosporiales</taxon>
        <taxon>Cladosporiaceae</taxon>
        <taxon>Cryoendolithus</taxon>
    </lineage>
</organism>
<dbReference type="STRING" id="1507870.A0A1V8TJF0"/>
<keyword evidence="1" id="KW-0677">Repeat</keyword>
<dbReference type="PANTHER" id="PTHR15081:SF1">
    <property type="entry name" value="NUCLEAR AUTOANTIGENIC SPERM PROTEIN"/>
    <property type="match status" value="1"/>
</dbReference>
<gene>
    <name evidence="5" type="ORF">B0A48_03223</name>
</gene>
<dbReference type="GO" id="GO:0006335">
    <property type="term" value="P:DNA replication-dependent chromatin assembly"/>
    <property type="evidence" value="ECO:0007669"/>
    <property type="project" value="TreeGrafter"/>
</dbReference>
<evidence type="ECO:0000256" key="3">
    <source>
        <dbReference type="SAM" id="MobiDB-lite"/>
    </source>
</evidence>
<dbReference type="SUPFAM" id="SSF48452">
    <property type="entry name" value="TPR-like"/>
    <property type="match status" value="1"/>
</dbReference>
<dbReference type="Gene3D" id="1.25.40.10">
    <property type="entry name" value="Tetratricopeptide repeat domain"/>
    <property type="match status" value="1"/>
</dbReference>
<dbReference type="InterPro" id="IPR019544">
    <property type="entry name" value="Tetratricopeptide_SHNi-TPR_dom"/>
</dbReference>
<dbReference type="Proteomes" id="UP000192596">
    <property type="component" value="Unassembled WGS sequence"/>
</dbReference>
<feature type="compositionally biased region" description="Basic and acidic residues" evidence="3">
    <location>
        <begin position="292"/>
        <end position="304"/>
    </location>
</feature>
<accession>A0A1V8TJF0</accession>
<keyword evidence="6" id="KW-1185">Reference proteome</keyword>
<comment type="caution">
    <text evidence="5">The sequence shown here is derived from an EMBL/GenBank/DDBJ whole genome shotgun (WGS) entry which is preliminary data.</text>
</comment>
<evidence type="ECO:0000259" key="4">
    <source>
        <dbReference type="Pfam" id="PF10516"/>
    </source>
</evidence>
<dbReference type="InParanoid" id="A0A1V8TJF0"/>
<sequence length="449" mass="47499">MASANPALNDAPIDTPTDPSSSLPQLLAQAQKLYALKRYAEAADLYSEAAALHDEVHGEMALENAEVLFQYGRCLYYVGVGKSDVLGGKVAATSAEGEGKSKKRKRGKEEGGEGEGLIGKAMAEGSGVGEVKSEQAAGKPFFQITGDENWTDSEGEEDDGDDAQTGEAEEEEEEQDDFSLSYEILDLARVLFRRRLDIVLAPPTDPPAPLAGEARHLTDRLSEIHDLQAEVKLENEQFHDAVADCRAALTLKLQLYPPESGMLAEAHYKLAIALDFASLPVSAPEGEEVGEPGEKPAKKEDGKVDEELKAEAVSEMEAAISSCQLRIAKEEAALSGLPTAKQASAKAGIADVKSMVSEMKNRLVDLKTPTHGPALSALALQGDGETGEELKGVMGKAMVAGSKAESERVVQEAVSGARDLGGLVRKGKRKAETNGEGGEGKKAKVEDGA</sequence>
<feature type="region of interest" description="Disordered" evidence="3">
    <location>
        <begin position="1"/>
        <end position="22"/>
    </location>
</feature>
<dbReference type="PANTHER" id="PTHR15081">
    <property type="entry name" value="NUCLEAR AUTOANTIGENIC SPERM PROTEIN NASP -RELATED"/>
    <property type="match status" value="1"/>
</dbReference>
<protein>
    <recommendedName>
        <fullName evidence="4">Tetratricopeptide SHNi-TPR domain-containing protein</fullName>
    </recommendedName>
</protein>
<dbReference type="InterPro" id="IPR011990">
    <property type="entry name" value="TPR-like_helical_dom_sf"/>
</dbReference>
<proteinExistence type="predicted"/>
<dbReference type="Pfam" id="PF10516">
    <property type="entry name" value="SHNi-TPR"/>
    <property type="match status" value="1"/>
</dbReference>
<keyword evidence="2" id="KW-0802">TPR repeat</keyword>
<evidence type="ECO:0000256" key="2">
    <source>
        <dbReference type="ARBA" id="ARBA00022803"/>
    </source>
</evidence>
<dbReference type="GO" id="GO:0005654">
    <property type="term" value="C:nucleoplasm"/>
    <property type="evidence" value="ECO:0007669"/>
    <property type="project" value="TreeGrafter"/>
</dbReference>